<dbReference type="SUPFAM" id="SSF53613">
    <property type="entry name" value="Ribokinase-like"/>
    <property type="match status" value="1"/>
</dbReference>
<dbReference type="SUPFAM" id="SSF64153">
    <property type="entry name" value="YjeF N-terminal domain-like"/>
    <property type="match status" value="1"/>
</dbReference>
<evidence type="ECO:0000256" key="18">
    <source>
        <dbReference type="HAMAP-Rule" id="MF_01966"/>
    </source>
</evidence>
<comment type="function">
    <text evidence="17">Catalyzes the dehydration of the S-form of NAD(P)HX at the expense of ADP, which is converted to AMP. Together with NAD(P)HX epimerase, which catalyzes the epimerization of the S- and R-forms, the enzyme allows the repair of both epimers of NAD(P)HX, a damaged form of NAD(P)H that is a result of enzymatic or heat-dependent hydration.</text>
</comment>
<proteinExistence type="inferred from homology"/>
<dbReference type="EMBL" id="CP024767">
    <property type="protein sequence ID" value="QAY88353.1"/>
    <property type="molecule type" value="Genomic_DNA"/>
</dbReference>
<evidence type="ECO:0000259" key="20">
    <source>
        <dbReference type="PROSITE" id="PS51383"/>
    </source>
</evidence>
<comment type="similarity">
    <text evidence="4 19">In the C-terminal section; belongs to the NnrD/CARKD family.</text>
</comment>
<feature type="domain" description="YjeF N-terminal" evidence="21">
    <location>
        <begin position="21"/>
        <end position="217"/>
    </location>
</feature>
<comment type="catalytic activity">
    <reaction evidence="2 18 19">
        <text>(6R)-NADPHX = (6S)-NADPHX</text>
        <dbReference type="Rhea" id="RHEA:32227"/>
        <dbReference type="ChEBI" id="CHEBI:64076"/>
        <dbReference type="ChEBI" id="CHEBI:64077"/>
        <dbReference type="EC" id="5.1.99.6"/>
    </reaction>
</comment>
<evidence type="ECO:0000256" key="19">
    <source>
        <dbReference type="PIRNR" id="PIRNR017184"/>
    </source>
</evidence>
<keyword evidence="5 18" id="KW-0479">Metal-binding</keyword>
<comment type="catalytic activity">
    <reaction evidence="15 17 19">
        <text>(6S)-NADHX + ADP = AMP + phosphate + NADH + H(+)</text>
        <dbReference type="Rhea" id="RHEA:32223"/>
        <dbReference type="ChEBI" id="CHEBI:15378"/>
        <dbReference type="ChEBI" id="CHEBI:43474"/>
        <dbReference type="ChEBI" id="CHEBI:57945"/>
        <dbReference type="ChEBI" id="CHEBI:64074"/>
        <dbReference type="ChEBI" id="CHEBI:456215"/>
        <dbReference type="ChEBI" id="CHEBI:456216"/>
        <dbReference type="EC" id="4.2.1.136"/>
    </reaction>
</comment>
<comment type="cofactor">
    <cofactor evidence="18 19">
        <name>K(+)</name>
        <dbReference type="ChEBI" id="CHEBI:29103"/>
    </cofactor>
    <text evidence="18 19">Binds 1 potassium ion per subunit.</text>
</comment>
<keyword evidence="6 17" id="KW-0547">Nucleotide-binding</keyword>
<comment type="function">
    <text evidence="18">Catalyzes the epimerization of the S- and R-forms of NAD(P)HX, a damaged form of NAD(P)H that is a result of enzymatic or heat-dependent hydration. This is a prerequisite for the S-specific NAD(P)H-hydrate dehydratase to allow the repair of both epimers of NAD(P)HX.</text>
</comment>
<evidence type="ECO:0000256" key="3">
    <source>
        <dbReference type="ARBA" id="ARBA00006001"/>
    </source>
</evidence>
<keyword evidence="13" id="KW-0511">Multifunctional enzyme</keyword>
<dbReference type="PANTHER" id="PTHR12592:SF0">
    <property type="entry name" value="ATP-DEPENDENT (S)-NAD(P)H-HYDRATE DEHYDRATASE"/>
    <property type="match status" value="1"/>
</dbReference>
<dbReference type="PROSITE" id="PS51385">
    <property type="entry name" value="YJEF_N"/>
    <property type="match status" value="1"/>
</dbReference>
<gene>
    <name evidence="17" type="primary">nnrD</name>
    <name evidence="18" type="synonym">nnrE</name>
    <name evidence="22" type="ORF">CUN61_20150</name>
</gene>
<evidence type="ECO:0000256" key="13">
    <source>
        <dbReference type="ARBA" id="ARBA00023268"/>
    </source>
</evidence>
<dbReference type="NCBIfam" id="TIGR00197">
    <property type="entry name" value="yjeF_nterm"/>
    <property type="match status" value="1"/>
</dbReference>
<feature type="binding site" evidence="17">
    <location>
        <position position="437"/>
    </location>
    <ligand>
        <name>(6S)-NADPHX</name>
        <dbReference type="ChEBI" id="CHEBI:64076"/>
    </ligand>
</feature>
<dbReference type="InterPro" id="IPR004443">
    <property type="entry name" value="YjeF_N_dom"/>
</dbReference>
<evidence type="ECO:0000256" key="17">
    <source>
        <dbReference type="HAMAP-Rule" id="MF_01965"/>
    </source>
</evidence>
<keyword evidence="11 18" id="KW-0413">Isomerase</keyword>
<feature type="binding site" evidence="18">
    <location>
        <position position="68"/>
    </location>
    <ligand>
        <name>K(+)</name>
        <dbReference type="ChEBI" id="CHEBI:29103"/>
    </ligand>
</feature>
<sequence length="493" mass="51061">MFSSEPVLIGRHTALLTVRQMADADRLSVAAGVSSFELMSSAGAAVANEIQRHWTLRPVVVLCGPGNNGGDGFVTAHWLAKAGWPVRVAMLGSRFSLKGEARQHSQRWKGDVEALSPSVLEGAELIVDALFGAGLSRPLEGPALETLAAAGLGSVPIVAIDTPSGVIGDTGEALGAVRAVLTVTFFRKKPGHLLLPGRDLCGEVVVADIGTPKAVADAIAPLAFENHPELWLANLPRARADTDKHRRGHALIFGGYPMTGAARLAGRGAARAGAGLTTIAVPEIALPIYAAALDSIMVRPWVTPEDFGHLLNGSRFSAWLIGPGAGVDKETFGHVLAMLATGRPTVIDADAITAFQDDPGALDRAIHGPCILTPHEGEFRRVFDPFGDKLTRTRAAARRSGAVVVLKGSDTVIAAPDGRAIINANAPSTLAAAGSGDVLSGIILGLLAQGMTAFASAAAGVWLHGAAAAEFGPGLLAEDLPDLLPAVFRRLYS</sequence>
<dbReference type="PIRSF" id="PIRSF017184">
    <property type="entry name" value="Nnr"/>
    <property type="match status" value="1"/>
</dbReference>
<dbReference type="Pfam" id="PF03853">
    <property type="entry name" value="YjeF_N"/>
    <property type="match status" value="1"/>
</dbReference>
<accession>A0A4P6G9H5</accession>
<keyword evidence="8 17" id="KW-0521">NADP</keyword>
<dbReference type="EC" id="5.1.99.6" evidence="19"/>
<dbReference type="PROSITE" id="PS51383">
    <property type="entry name" value="YJEF_C_3"/>
    <property type="match status" value="1"/>
</dbReference>
<evidence type="ECO:0000256" key="7">
    <source>
        <dbReference type="ARBA" id="ARBA00022840"/>
    </source>
</evidence>
<evidence type="ECO:0000256" key="11">
    <source>
        <dbReference type="ARBA" id="ARBA00023235"/>
    </source>
</evidence>
<evidence type="ECO:0000259" key="21">
    <source>
        <dbReference type="PROSITE" id="PS51385"/>
    </source>
</evidence>
<keyword evidence="9 18" id="KW-0630">Potassium</keyword>
<keyword evidence="12 17" id="KW-0456">Lyase</keyword>
<feature type="binding site" evidence="17">
    <location>
        <position position="261"/>
    </location>
    <ligand>
        <name>(6S)-NADPHX</name>
        <dbReference type="ChEBI" id="CHEBI:64076"/>
    </ligand>
</feature>
<dbReference type="PROSITE" id="PS01050">
    <property type="entry name" value="YJEF_C_2"/>
    <property type="match status" value="1"/>
</dbReference>
<protein>
    <recommendedName>
        <fullName evidence="19">Bifunctional NAD(P)H-hydrate repair enzyme</fullName>
    </recommendedName>
    <alternativeName>
        <fullName evidence="19">Nicotinamide nucleotide repair protein</fullName>
    </alternativeName>
    <domain>
        <recommendedName>
            <fullName evidence="19">ADP-dependent (S)-NAD(P)H-hydrate dehydratase</fullName>
            <ecNumber evidence="19">4.2.1.136</ecNumber>
        </recommendedName>
        <alternativeName>
            <fullName evidence="19">ADP-dependent NAD(P)HX dehydratase</fullName>
        </alternativeName>
    </domain>
    <domain>
        <recommendedName>
            <fullName evidence="19">NAD(P)H-hydrate epimerase</fullName>
            <ecNumber evidence="19">5.1.99.6</ecNumber>
        </recommendedName>
    </domain>
</protein>
<evidence type="ECO:0000256" key="12">
    <source>
        <dbReference type="ARBA" id="ARBA00023239"/>
    </source>
</evidence>
<comment type="similarity">
    <text evidence="18">Belongs to the NnrE/AIBP family.</text>
</comment>
<dbReference type="GO" id="GO:0052856">
    <property type="term" value="F:NAD(P)HX epimerase activity"/>
    <property type="evidence" value="ECO:0007669"/>
    <property type="project" value="UniProtKB-UniRule"/>
</dbReference>
<dbReference type="Proteomes" id="UP000291121">
    <property type="component" value="Chromosome"/>
</dbReference>
<feature type="binding site" evidence="17">
    <location>
        <position position="324"/>
    </location>
    <ligand>
        <name>(6S)-NADPHX</name>
        <dbReference type="ChEBI" id="CHEBI:64076"/>
    </ligand>
</feature>
<reference evidence="22 23" key="1">
    <citation type="submission" date="2017-11" db="EMBL/GenBank/DDBJ databases">
        <title>Genome sequence of Pseudomonas arsenicoxydans ACM1.</title>
        <authorList>
            <person name="Nascimento F.X."/>
        </authorList>
    </citation>
    <scope>NUCLEOTIDE SEQUENCE [LARGE SCALE GENOMIC DNA]</scope>
    <source>
        <strain evidence="22 23">ACM1</strain>
    </source>
</reference>
<comment type="catalytic activity">
    <reaction evidence="1 18 19">
        <text>(6R)-NADHX = (6S)-NADHX</text>
        <dbReference type="Rhea" id="RHEA:32215"/>
        <dbReference type="ChEBI" id="CHEBI:64074"/>
        <dbReference type="ChEBI" id="CHEBI:64075"/>
        <dbReference type="EC" id="5.1.99.6"/>
    </reaction>
</comment>
<feature type="binding site" evidence="18">
    <location>
        <begin position="132"/>
        <end position="138"/>
    </location>
    <ligand>
        <name>(6S)-NADPHX</name>
        <dbReference type="ChEBI" id="CHEBI:64076"/>
    </ligand>
</feature>
<dbReference type="AlphaFoldDB" id="A0A4P6G9H5"/>
<dbReference type="EC" id="4.2.1.136" evidence="19"/>
<feature type="binding site" evidence="17">
    <location>
        <begin position="407"/>
        <end position="411"/>
    </location>
    <ligand>
        <name>AMP</name>
        <dbReference type="ChEBI" id="CHEBI:456215"/>
    </ligand>
</feature>
<evidence type="ECO:0000256" key="4">
    <source>
        <dbReference type="ARBA" id="ARBA00009524"/>
    </source>
</evidence>
<evidence type="ECO:0000256" key="15">
    <source>
        <dbReference type="ARBA" id="ARBA00048238"/>
    </source>
</evidence>
<evidence type="ECO:0000256" key="5">
    <source>
        <dbReference type="ARBA" id="ARBA00022723"/>
    </source>
</evidence>
<dbReference type="InterPro" id="IPR029056">
    <property type="entry name" value="Ribokinase-like"/>
</dbReference>
<dbReference type="PANTHER" id="PTHR12592">
    <property type="entry name" value="ATP-DEPENDENT (S)-NAD(P)H-HYDRATE DEHYDRATASE FAMILY MEMBER"/>
    <property type="match status" value="1"/>
</dbReference>
<dbReference type="InterPro" id="IPR036652">
    <property type="entry name" value="YjeF_N_dom_sf"/>
</dbReference>
<dbReference type="InterPro" id="IPR030677">
    <property type="entry name" value="Nnr"/>
</dbReference>
<dbReference type="GO" id="GO:0005524">
    <property type="term" value="F:ATP binding"/>
    <property type="evidence" value="ECO:0007669"/>
    <property type="project" value="UniProtKB-UniRule"/>
</dbReference>
<comment type="subunit">
    <text evidence="17">Homotetramer.</text>
</comment>
<dbReference type="Pfam" id="PF01256">
    <property type="entry name" value="Carb_kinase"/>
    <property type="match status" value="1"/>
</dbReference>
<comment type="function">
    <text evidence="14 19">Bifunctional enzyme that catalyzes the epimerization of the S- and R-forms of NAD(P)HX and the dehydration of the S-form of NAD(P)HX at the expense of ADP, which is converted to AMP. This allows the repair of both epimers of NAD(P)HX, a damaged form of NAD(P)H that is a result of enzymatic or heat-dependent hydration.</text>
</comment>
<comment type="similarity">
    <text evidence="17">Belongs to the NnrD/CARKD family.</text>
</comment>
<dbReference type="HAMAP" id="MF_01966">
    <property type="entry name" value="NADHX_epimerase"/>
    <property type="match status" value="1"/>
</dbReference>
<organism evidence="22 23">
    <name type="scientific">Pseudomonas arsenicoxydans</name>
    <dbReference type="NCBI Taxonomy" id="702115"/>
    <lineage>
        <taxon>Bacteria</taxon>
        <taxon>Pseudomonadati</taxon>
        <taxon>Pseudomonadota</taxon>
        <taxon>Gammaproteobacteria</taxon>
        <taxon>Pseudomonadales</taxon>
        <taxon>Pseudomonadaceae</taxon>
        <taxon>Pseudomonas</taxon>
    </lineage>
</organism>
<evidence type="ECO:0000256" key="1">
    <source>
        <dbReference type="ARBA" id="ARBA00000013"/>
    </source>
</evidence>
<feature type="binding site" evidence="18">
    <location>
        <begin position="67"/>
        <end position="71"/>
    </location>
    <ligand>
        <name>(6S)-NADPHX</name>
        <dbReference type="ChEBI" id="CHEBI:64076"/>
    </ligand>
</feature>
<dbReference type="CDD" id="cd01171">
    <property type="entry name" value="YXKO-related"/>
    <property type="match status" value="1"/>
</dbReference>
<evidence type="ECO:0000313" key="23">
    <source>
        <dbReference type="Proteomes" id="UP000291121"/>
    </source>
</evidence>
<keyword evidence="10 17" id="KW-0520">NAD</keyword>
<feature type="binding site" evidence="17">
    <location>
        <position position="436"/>
    </location>
    <ligand>
        <name>AMP</name>
        <dbReference type="ChEBI" id="CHEBI:456215"/>
    </ligand>
</feature>
<dbReference type="HAMAP" id="MF_01965">
    <property type="entry name" value="NADHX_dehydratase"/>
    <property type="match status" value="1"/>
</dbReference>
<feature type="binding site" evidence="18">
    <location>
        <position position="128"/>
    </location>
    <ligand>
        <name>K(+)</name>
        <dbReference type="ChEBI" id="CHEBI:29103"/>
    </ligand>
</feature>
<feature type="binding site" evidence="18">
    <location>
        <position position="161"/>
    </location>
    <ligand>
        <name>(6S)-NADPHX</name>
        <dbReference type="ChEBI" id="CHEBI:64076"/>
    </ligand>
</feature>
<feature type="binding site" evidence="18">
    <location>
        <position position="164"/>
    </location>
    <ligand>
        <name>K(+)</name>
        <dbReference type="ChEBI" id="CHEBI:29103"/>
    </ligand>
</feature>
<evidence type="ECO:0000313" key="22">
    <source>
        <dbReference type="EMBL" id="QAY88353.1"/>
    </source>
</evidence>
<evidence type="ECO:0000256" key="8">
    <source>
        <dbReference type="ARBA" id="ARBA00022857"/>
    </source>
</evidence>
<dbReference type="GO" id="GO:0046872">
    <property type="term" value="F:metal ion binding"/>
    <property type="evidence" value="ECO:0007669"/>
    <property type="project" value="UniProtKB-UniRule"/>
</dbReference>
<comment type="similarity">
    <text evidence="3 19">In the N-terminal section; belongs to the NnrE/AIBP family.</text>
</comment>
<dbReference type="Gene3D" id="3.40.50.10260">
    <property type="entry name" value="YjeF N-terminal domain"/>
    <property type="match status" value="1"/>
</dbReference>
<evidence type="ECO:0000256" key="9">
    <source>
        <dbReference type="ARBA" id="ARBA00022958"/>
    </source>
</evidence>
<dbReference type="InterPro" id="IPR017953">
    <property type="entry name" value="Carbohydrate_kinase_pred_CS"/>
</dbReference>
<keyword evidence="23" id="KW-1185">Reference proteome</keyword>
<comment type="catalytic activity">
    <reaction evidence="16 17 19">
        <text>(6S)-NADPHX + ADP = AMP + phosphate + NADPH + H(+)</text>
        <dbReference type="Rhea" id="RHEA:32235"/>
        <dbReference type="ChEBI" id="CHEBI:15378"/>
        <dbReference type="ChEBI" id="CHEBI:43474"/>
        <dbReference type="ChEBI" id="CHEBI:57783"/>
        <dbReference type="ChEBI" id="CHEBI:64076"/>
        <dbReference type="ChEBI" id="CHEBI:456215"/>
        <dbReference type="ChEBI" id="CHEBI:456216"/>
        <dbReference type="EC" id="4.2.1.136"/>
    </reaction>
</comment>
<dbReference type="GO" id="GO:0046496">
    <property type="term" value="P:nicotinamide nucleotide metabolic process"/>
    <property type="evidence" value="ECO:0007669"/>
    <property type="project" value="UniProtKB-UniRule"/>
</dbReference>
<comment type="caution">
    <text evidence="18">Lacks conserved residue(s) required for the propagation of feature annotation.</text>
</comment>
<evidence type="ECO:0000256" key="6">
    <source>
        <dbReference type="ARBA" id="ARBA00022741"/>
    </source>
</evidence>
<evidence type="ECO:0000256" key="14">
    <source>
        <dbReference type="ARBA" id="ARBA00025153"/>
    </source>
</evidence>
<feature type="domain" description="YjeF C-terminal" evidence="20">
    <location>
        <begin position="227"/>
        <end position="491"/>
    </location>
</feature>
<keyword evidence="7 17" id="KW-0067">ATP-binding</keyword>
<dbReference type="GO" id="GO:0110051">
    <property type="term" value="P:metabolite repair"/>
    <property type="evidence" value="ECO:0007669"/>
    <property type="project" value="TreeGrafter"/>
</dbReference>
<evidence type="ECO:0000256" key="2">
    <source>
        <dbReference type="ARBA" id="ARBA00000909"/>
    </source>
</evidence>
<feature type="binding site" evidence="17">
    <location>
        <position position="375"/>
    </location>
    <ligand>
        <name>(6S)-NADPHX</name>
        <dbReference type="ChEBI" id="CHEBI:64076"/>
    </ligand>
</feature>
<dbReference type="Gene3D" id="3.40.1190.20">
    <property type="match status" value="1"/>
</dbReference>
<evidence type="ECO:0000256" key="16">
    <source>
        <dbReference type="ARBA" id="ARBA00049209"/>
    </source>
</evidence>
<name>A0A4P6G9H5_9PSED</name>
<evidence type="ECO:0000256" key="10">
    <source>
        <dbReference type="ARBA" id="ARBA00023027"/>
    </source>
</evidence>
<comment type="cofactor">
    <cofactor evidence="17">
        <name>Mg(2+)</name>
        <dbReference type="ChEBI" id="CHEBI:18420"/>
    </cofactor>
</comment>
<dbReference type="NCBIfam" id="TIGR00196">
    <property type="entry name" value="yjeF_cterm"/>
    <property type="match status" value="1"/>
</dbReference>
<dbReference type="InterPro" id="IPR000631">
    <property type="entry name" value="CARKD"/>
</dbReference>
<dbReference type="GO" id="GO:0052855">
    <property type="term" value="F:ADP-dependent NAD(P)H-hydrate dehydratase activity"/>
    <property type="evidence" value="ECO:0007669"/>
    <property type="project" value="UniProtKB-UniRule"/>
</dbReference>